<feature type="transmembrane region" description="Helical" evidence="1">
    <location>
        <begin position="30"/>
        <end position="49"/>
    </location>
</feature>
<organism evidence="2 3">
    <name type="scientific">Campylobacter estrildidarum</name>
    <dbReference type="NCBI Taxonomy" id="2510189"/>
    <lineage>
        <taxon>Bacteria</taxon>
        <taxon>Pseudomonadati</taxon>
        <taxon>Campylobacterota</taxon>
        <taxon>Epsilonproteobacteria</taxon>
        <taxon>Campylobacterales</taxon>
        <taxon>Campylobacteraceae</taxon>
        <taxon>Campylobacter</taxon>
    </lineage>
</organism>
<keyword evidence="1" id="KW-0472">Membrane</keyword>
<name>A0A4U7BPD4_9BACT</name>
<keyword evidence="3" id="KW-1185">Reference proteome</keyword>
<sequence>MNYKLKLSPLFILEIVCSFLFIMFFGFGNFLIFILLSLIFGVILLGIFWKNMLEFQMTSFKNMLTQFSFVVAGFLFIFPGVITSIFGFLVFLFGLFLEIMTKTKYKYTHKKSQNSNEEIIDVEIIEEEK</sequence>
<dbReference type="RefSeq" id="WP_137619984.1">
    <property type="nucleotide sequence ID" value="NZ_NXLZ01000001.1"/>
</dbReference>
<accession>A0A4U7BPD4</accession>
<dbReference type="OrthoDB" id="5363594at2"/>
<dbReference type="EMBL" id="NXLZ01000001">
    <property type="protein sequence ID" value="TKX32125.1"/>
    <property type="molecule type" value="Genomic_DNA"/>
</dbReference>
<evidence type="ECO:0000313" key="3">
    <source>
        <dbReference type="Proteomes" id="UP000308838"/>
    </source>
</evidence>
<feature type="transmembrane region" description="Helical" evidence="1">
    <location>
        <begin position="6"/>
        <end position="25"/>
    </location>
</feature>
<reference evidence="2 3" key="1">
    <citation type="submission" date="2018-05" db="EMBL/GenBank/DDBJ databases">
        <title>Novel Campyloabacter and Helicobacter Species and Strains.</title>
        <authorList>
            <person name="Mannion A.J."/>
            <person name="Shen Z."/>
            <person name="Fox J.G."/>
        </authorList>
    </citation>
    <scope>NUCLEOTIDE SEQUENCE [LARGE SCALE GENOMIC DNA]</scope>
    <source>
        <strain evidence="3">MIT17-664</strain>
    </source>
</reference>
<evidence type="ECO:0000313" key="2">
    <source>
        <dbReference type="EMBL" id="TKX32125.1"/>
    </source>
</evidence>
<dbReference type="AlphaFoldDB" id="A0A4U7BPD4"/>
<evidence type="ECO:0000256" key="1">
    <source>
        <dbReference type="SAM" id="Phobius"/>
    </source>
</evidence>
<feature type="transmembrane region" description="Helical" evidence="1">
    <location>
        <begin position="69"/>
        <end position="97"/>
    </location>
</feature>
<proteinExistence type="predicted"/>
<keyword evidence="1" id="KW-0812">Transmembrane</keyword>
<gene>
    <name evidence="2" type="ORF">CQA69_01035</name>
</gene>
<protein>
    <submittedName>
        <fullName evidence="2">Integral memnbrane protein</fullName>
    </submittedName>
</protein>
<dbReference type="Proteomes" id="UP000308838">
    <property type="component" value="Unassembled WGS sequence"/>
</dbReference>
<comment type="caution">
    <text evidence="2">The sequence shown here is derived from an EMBL/GenBank/DDBJ whole genome shotgun (WGS) entry which is preliminary data.</text>
</comment>
<keyword evidence="1" id="KW-1133">Transmembrane helix</keyword>